<dbReference type="InterPro" id="IPR018060">
    <property type="entry name" value="HTH_AraC"/>
</dbReference>
<dbReference type="Pfam" id="PF14525">
    <property type="entry name" value="AraC_binding_2"/>
    <property type="match status" value="1"/>
</dbReference>
<comment type="caution">
    <text evidence="5">The sequence shown here is derived from an EMBL/GenBank/DDBJ whole genome shotgun (WGS) entry which is preliminary data.</text>
</comment>
<accession>A0ABT7F574</accession>
<organism evidence="5 6">
    <name type="scientific">Pseudodonghicola flavimaris</name>
    <dbReference type="NCBI Taxonomy" id="3050036"/>
    <lineage>
        <taxon>Bacteria</taxon>
        <taxon>Pseudomonadati</taxon>
        <taxon>Pseudomonadota</taxon>
        <taxon>Alphaproteobacteria</taxon>
        <taxon>Rhodobacterales</taxon>
        <taxon>Paracoccaceae</taxon>
        <taxon>Pseudodonghicola</taxon>
    </lineage>
</organism>
<evidence type="ECO:0000313" key="5">
    <source>
        <dbReference type="EMBL" id="MDK3019763.1"/>
    </source>
</evidence>
<dbReference type="SUPFAM" id="SSF51215">
    <property type="entry name" value="Regulatory protein AraC"/>
    <property type="match status" value="1"/>
</dbReference>
<dbReference type="Pfam" id="PF12833">
    <property type="entry name" value="HTH_18"/>
    <property type="match status" value="1"/>
</dbReference>
<dbReference type="Proteomes" id="UP001243757">
    <property type="component" value="Unassembled WGS sequence"/>
</dbReference>
<gene>
    <name evidence="5" type="ORF">QO033_18945</name>
</gene>
<dbReference type="InterPro" id="IPR009057">
    <property type="entry name" value="Homeodomain-like_sf"/>
</dbReference>
<dbReference type="InterPro" id="IPR020449">
    <property type="entry name" value="Tscrpt_reg_AraC-type_HTH"/>
</dbReference>
<dbReference type="InterPro" id="IPR050204">
    <property type="entry name" value="AraC_XylS_family_regulators"/>
</dbReference>
<dbReference type="PROSITE" id="PS01124">
    <property type="entry name" value="HTH_ARAC_FAMILY_2"/>
    <property type="match status" value="1"/>
</dbReference>
<evidence type="ECO:0000256" key="2">
    <source>
        <dbReference type="ARBA" id="ARBA00023125"/>
    </source>
</evidence>
<keyword evidence="1" id="KW-0805">Transcription regulation</keyword>
<dbReference type="SMART" id="SM00342">
    <property type="entry name" value="HTH_ARAC"/>
    <property type="match status" value="1"/>
</dbReference>
<dbReference type="PANTHER" id="PTHR46796">
    <property type="entry name" value="HTH-TYPE TRANSCRIPTIONAL ACTIVATOR RHAS-RELATED"/>
    <property type="match status" value="1"/>
</dbReference>
<dbReference type="SUPFAM" id="SSF46689">
    <property type="entry name" value="Homeodomain-like"/>
    <property type="match status" value="1"/>
</dbReference>
<evidence type="ECO:0000259" key="4">
    <source>
        <dbReference type="PROSITE" id="PS01124"/>
    </source>
</evidence>
<feature type="domain" description="HTH araC/xylS-type" evidence="4">
    <location>
        <begin position="211"/>
        <end position="314"/>
    </location>
</feature>
<reference evidence="5 6" key="1">
    <citation type="submission" date="2023-05" db="EMBL/GenBank/DDBJ databases">
        <title>Pseudodonghicola sp. nov.</title>
        <authorList>
            <person name="Huang J."/>
        </authorList>
    </citation>
    <scope>NUCLEOTIDE SEQUENCE [LARGE SCALE GENOMIC DNA]</scope>
    <source>
        <strain evidence="5 6">IC7</strain>
    </source>
</reference>
<keyword evidence="6" id="KW-1185">Reference proteome</keyword>
<evidence type="ECO:0000313" key="6">
    <source>
        <dbReference type="Proteomes" id="UP001243757"/>
    </source>
</evidence>
<protein>
    <submittedName>
        <fullName evidence="5">Helix-turn-helix domain-containing protein</fullName>
    </submittedName>
</protein>
<dbReference type="EMBL" id="JASNJD010000018">
    <property type="protein sequence ID" value="MDK3019763.1"/>
    <property type="molecule type" value="Genomic_DNA"/>
</dbReference>
<dbReference type="Gene3D" id="1.10.10.60">
    <property type="entry name" value="Homeodomain-like"/>
    <property type="match status" value="2"/>
</dbReference>
<keyword evidence="2" id="KW-0238">DNA-binding</keyword>
<proteinExistence type="predicted"/>
<evidence type="ECO:0000256" key="3">
    <source>
        <dbReference type="ARBA" id="ARBA00023163"/>
    </source>
</evidence>
<dbReference type="InterPro" id="IPR037923">
    <property type="entry name" value="HTH-like"/>
</dbReference>
<dbReference type="RefSeq" id="WP_284482536.1">
    <property type="nucleotide sequence ID" value="NZ_JASNJD010000018.1"/>
</dbReference>
<dbReference type="PANTHER" id="PTHR46796:SF6">
    <property type="entry name" value="ARAC SUBFAMILY"/>
    <property type="match status" value="1"/>
</dbReference>
<name>A0ABT7F574_9RHOB</name>
<evidence type="ECO:0000256" key="1">
    <source>
        <dbReference type="ARBA" id="ARBA00023015"/>
    </source>
</evidence>
<dbReference type="InterPro" id="IPR035418">
    <property type="entry name" value="AraC-bd_2"/>
</dbReference>
<keyword evidence="3" id="KW-0804">Transcription</keyword>
<sequence length="320" mass="35288">MLTQLKPEVMPFDQFAASLQSVCGAFEMFPADGRETVRGHISRETYAGLEMAMIGKDVQRVRRTEADIQAKPGEHVFLIIQEEGQALMQQAGTSTLMGPGDMILIDSTVPSEFTFFGKYMRHLSIHLDRCEMLDRFGGMDFSGRSIRQESLSARALSALIASAFEEGASERRSSFLKDAIFGVLGAVLCEAPVRPEGQPADADLFNRQLLEMAMASIDHGFANSAMSPGHLAEELGVPIRTLQRAFACAGMTPTDYLLRRRLERACQLLIERCRAGSKRLVSTIAYECGFNDVSYFNRQFRRAFGCSPGQYPQGSADANA</sequence>
<dbReference type="PRINTS" id="PR00032">
    <property type="entry name" value="HTHARAC"/>
</dbReference>